<reference evidence="1 2" key="1">
    <citation type="submission" date="2017-05" db="EMBL/GenBank/DDBJ databases">
        <authorList>
            <person name="Varghese N."/>
            <person name="Submissions S."/>
        </authorList>
    </citation>
    <scope>NUCLEOTIDE SEQUENCE [LARGE SCALE GENOMIC DNA]</scope>
    <source>
        <strain evidence="1 2">DSM 15949</strain>
    </source>
</reference>
<gene>
    <name evidence="1" type="ORF">SAMN06265374_0109</name>
</gene>
<evidence type="ECO:0000313" key="2">
    <source>
        <dbReference type="Proteomes" id="UP001157914"/>
    </source>
</evidence>
<protein>
    <submittedName>
        <fullName evidence="1">Uncharacterized protein</fullName>
    </submittedName>
</protein>
<comment type="caution">
    <text evidence="1">The sequence shown here is derived from an EMBL/GenBank/DDBJ whole genome shotgun (WGS) entry which is preliminary data.</text>
</comment>
<name>A0ABY1PMU5_9HYPH</name>
<organism evidence="1 2">
    <name type="scientific">Roseibium denhamense</name>
    <dbReference type="NCBI Taxonomy" id="76305"/>
    <lineage>
        <taxon>Bacteria</taxon>
        <taxon>Pseudomonadati</taxon>
        <taxon>Pseudomonadota</taxon>
        <taxon>Alphaproteobacteria</taxon>
        <taxon>Hyphomicrobiales</taxon>
        <taxon>Stappiaceae</taxon>
        <taxon>Roseibium</taxon>
    </lineage>
</organism>
<dbReference type="EMBL" id="FXTT01000013">
    <property type="protein sequence ID" value="SMP37438.1"/>
    <property type="molecule type" value="Genomic_DNA"/>
</dbReference>
<dbReference type="Proteomes" id="UP001157914">
    <property type="component" value="Unassembled WGS sequence"/>
</dbReference>
<proteinExistence type="predicted"/>
<evidence type="ECO:0000313" key="1">
    <source>
        <dbReference type="EMBL" id="SMP37438.1"/>
    </source>
</evidence>
<keyword evidence="2" id="KW-1185">Reference proteome</keyword>
<sequence length="37" mass="4117">MYSGAKKMASILCPYRLTPSEFATLTNTDHTVNRSNP</sequence>
<accession>A0ABY1PMU5</accession>